<dbReference type="InParanoid" id="A0A7J7D303"/>
<dbReference type="GO" id="GO:0009055">
    <property type="term" value="F:electron transfer activity"/>
    <property type="evidence" value="ECO:0007669"/>
    <property type="project" value="InterPro"/>
</dbReference>
<dbReference type="SUPFAM" id="SSF49503">
    <property type="entry name" value="Cupredoxins"/>
    <property type="match status" value="1"/>
</dbReference>
<dbReference type="InterPro" id="IPR003245">
    <property type="entry name" value="Phytocyanin_dom"/>
</dbReference>
<dbReference type="PROSITE" id="PS51485">
    <property type="entry name" value="PHYTOCYANIN"/>
    <property type="match status" value="1"/>
</dbReference>
<feature type="chain" id="PRO_5029660954" evidence="1">
    <location>
        <begin position="24"/>
        <end position="143"/>
    </location>
</feature>
<evidence type="ECO:0000313" key="4">
    <source>
        <dbReference type="Proteomes" id="UP000593562"/>
    </source>
</evidence>
<accession>A0A7J7D303</accession>
<evidence type="ECO:0000256" key="1">
    <source>
        <dbReference type="SAM" id="SignalP"/>
    </source>
</evidence>
<keyword evidence="1" id="KW-0732">Signal</keyword>
<dbReference type="PANTHER" id="PTHR34052">
    <property type="entry name" value="GLYCINE-RICH PROTEIN-LIKE"/>
    <property type="match status" value="1"/>
</dbReference>
<protein>
    <submittedName>
        <fullName evidence="3">Putative Lamin-like protein</fullName>
    </submittedName>
</protein>
<organism evidence="3 4">
    <name type="scientific">Tripterygium wilfordii</name>
    <name type="common">Thunder God vine</name>
    <dbReference type="NCBI Taxonomy" id="458696"/>
    <lineage>
        <taxon>Eukaryota</taxon>
        <taxon>Viridiplantae</taxon>
        <taxon>Streptophyta</taxon>
        <taxon>Embryophyta</taxon>
        <taxon>Tracheophyta</taxon>
        <taxon>Spermatophyta</taxon>
        <taxon>Magnoliopsida</taxon>
        <taxon>eudicotyledons</taxon>
        <taxon>Gunneridae</taxon>
        <taxon>Pentapetalae</taxon>
        <taxon>rosids</taxon>
        <taxon>fabids</taxon>
        <taxon>Celastrales</taxon>
        <taxon>Celastraceae</taxon>
        <taxon>Tripterygium</taxon>
    </lineage>
</organism>
<reference evidence="3 4" key="1">
    <citation type="journal article" date="2020" name="Nat. Commun.">
        <title>Genome of Tripterygium wilfordii and identification of cytochrome P450 involved in triptolide biosynthesis.</title>
        <authorList>
            <person name="Tu L."/>
            <person name="Su P."/>
            <person name="Zhang Z."/>
            <person name="Gao L."/>
            <person name="Wang J."/>
            <person name="Hu T."/>
            <person name="Zhou J."/>
            <person name="Zhang Y."/>
            <person name="Zhao Y."/>
            <person name="Liu Y."/>
            <person name="Song Y."/>
            <person name="Tong Y."/>
            <person name="Lu Y."/>
            <person name="Yang J."/>
            <person name="Xu C."/>
            <person name="Jia M."/>
            <person name="Peters R.J."/>
            <person name="Huang L."/>
            <person name="Gao W."/>
        </authorList>
    </citation>
    <scope>NUCLEOTIDE SEQUENCE [LARGE SCALE GENOMIC DNA]</scope>
    <source>
        <strain evidence="4">cv. XIE 37</strain>
        <tissue evidence="3">Leaf</tissue>
    </source>
</reference>
<gene>
    <name evidence="3" type="ORF">HS088_TW11G00788</name>
</gene>
<evidence type="ECO:0000313" key="3">
    <source>
        <dbReference type="EMBL" id="KAF5740711.1"/>
    </source>
</evidence>
<feature type="domain" description="Phytocyanin" evidence="2">
    <location>
        <begin position="28"/>
        <end position="139"/>
    </location>
</feature>
<name>A0A7J7D303_TRIWF</name>
<sequence length="143" mass="15600">MGLSSKAMLVFVLLAASLAAINGNGEGRTIVVGGSQGWRSSVNYTDWTIRNSPFYINDRLGMIHQVRGTLQSVYLMQSLSSYGSCDLKGAKLLANPRQGRGEGFTFVVDQWKVHYFASGGGNGKSCEAEMMKFTVVPWPRPSE</sequence>
<dbReference type="EMBL" id="JAAARO010000011">
    <property type="protein sequence ID" value="KAF5740711.1"/>
    <property type="molecule type" value="Genomic_DNA"/>
</dbReference>
<feature type="signal peptide" evidence="1">
    <location>
        <begin position="1"/>
        <end position="23"/>
    </location>
</feature>
<dbReference type="Proteomes" id="UP000593562">
    <property type="component" value="Unassembled WGS sequence"/>
</dbReference>
<dbReference type="PANTHER" id="PTHR34052:SF2">
    <property type="entry name" value="PLASTOCYANIN-LIKE DOMAIN PROTEIN"/>
    <property type="match status" value="1"/>
</dbReference>
<proteinExistence type="predicted"/>
<dbReference type="InterPro" id="IPR008972">
    <property type="entry name" value="Cupredoxin"/>
</dbReference>
<keyword evidence="4" id="KW-1185">Reference proteome</keyword>
<dbReference type="AlphaFoldDB" id="A0A7J7D303"/>
<evidence type="ECO:0000259" key="2">
    <source>
        <dbReference type="PROSITE" id="PS51485"/>
    </source>
</evidence>
<comment type="caution">
    <text evidence="3">The sequence shown here is derived from an EMBL/GenBank/DDBJ whole genome shotgun (WGS) entry which is preliminary data.</text>
</comment>
<dbReference type="Gene3D" id="2.60.40.420">
    <property type="entry name" value="Cupredoxins - blue copper proteins"/>
    <property type="match status" value="1"/>
</dbReference>